<keyword evidence="2" id="KW-0812">Transmembrane</keyword>
<comment type="caution">
    <text evidence="3">The sequence shown here is derived from an EMBL/GenBank/DDBJ whole genome shotgun (WGS) entry which is preliminary data.</text>
</comment>
<dbReference type="PANTHER" id="PTHR34545">
    <property type="entry name" value="CLAVATA3/ESR (CLE)-RELATED PROTEIN 22"/>
    <property type="match status" value="1"/>
</dbReference>
<evidence type="ECO:0000256" key="1">
    <source>
        <dbReference type="SAM" id="MobiDB-lite"/>
    </source>
</evidence>
<feature type="compositionally biased region" description="Pro residues" evidence="1">
    <location>
        <begin position="58"/>
        <end position="67"/>
    </location>
</feature>
<feature type="region of interest" description="Disordered" evidence="1">
    <location>
        <begin position="55"/>
        <end position="93"/>
    </location>
</feature>
<dbReference type="InterPro" id="IPR033249">
    <property type="entry name" value="CLE_plant"/>
</dbReference>
<keyword evidence="2" id="KW-1133">Transmembrane helix</keyword>
<keyword evidence="4" id="KW-1185">Reference proteome</keyword>
<sequence>MTVSIELRRRYGGVRAAIFLFWVILIFAELSLHEEKHHHYTLPRKARGFLINSVSFHAPPPTPPEPPEAADAPNTLYDDDKRVIHTGPNPLHN</sequence>
<dbReference type="Proteomes" id="UP001054252">
    <property type="component" value="Unassembled WGS sequence"/>
</dbReference>
<keyword evidence="2" id="KW-0472">Membrane</keyword>
<protein>
    <submittedName>
        <fullName evidence="3">Uncharacterized protein</fullName>
    </submittedName>
</protein>
<reference evidence="3 4" key="1">
    <citation type="journal article" date="2021" name="Commun. Biol.">
        <title>The genome of Shorea leprosula (Dipterocarpaceae) highlights the ecological relevance of drought in aseasonal tropical rainforests.</title>
        <authorList>
            <person name="Ng K.K.S."/>
            <person name="Kobayashi M.J."/>
            <person name="Fawcett J.A."/>
            <person name="Hatakeyama M."/>
            <person name="Paape T."/>
            <person name="Ng C.H."/>
            <person name="Ang C.C."/>
            <person name="Tnah L.H."/>
            <person name="Lee C.T."/>
            <person name="Nishiyama T."/>
            <person name="Sese J."/>
            <person name="O'Brien M.J."/>
            <person name="Copetti D."/>
            <person name="Mohd Noor M.I."/>
            <person name="Ong R.C."/>
            <person name="Putra M."/>
            <person name="Sireger I.Z."/>
            <person name="Indrioko S."/>
            <person name="Kosugi Y."/>
            <person name="Izuno A."/>
            <person name="Isagi Y."/>
            <person name="Lee S.L."/>
            <person name="Shimizu K.K."/>
        </authorList>
    </citation>
    <scope>NUCLEOTIDE SEQUENCE [LARGE SCALE GENOMIC DNA]</scope>
    <source>
        <strain evidence="3">214</strain>
    </source>
</reference>
<evidence type="ECO:0000313" key="4">
    <source>
        <dbReference type="Proteomes" id="UP001054252"/>
    </source>
</evidence>
<dbReference type="EMBL" id="BPVZ01000228">
    <property type="protein sequence ID" value="GKV47435.1"/>
    <property type="molecule type" value="Genomic_DNA"/>
</dbReference>
<dbReference type="PANTHER" id="PTHR34545:SF7">
    <property type="entry name" value="CLAVATA3_ESR (CLE)-RELATED PROTEIN 16"/>
    <property type="match status" value="1"/>
</dbReference>
<evidence type="ECO:0000256" key="2">
    <source>
        <dbReference type="SAM" id="Phobius"/>
    </source>
</evidence>
<dbReference type="GO" id="GO:0048731">
    <property type="term" value="P:system development"/>
    <property type="evidence" value="ECO:0007669"/>
    <property type="project" value="InterPro"/>
</dbReference>
<proteinExistence type="predicted"/>
<name>A0AAV5MCC5_9ROSI</name>
<organism evidence="3 4">
    <name type="scientific">Rubroshorea leprosula</name>
    <dbReference type="NCBI Taxonomy" id="152421"/>
    <lineage>
        <taxon>Eukaryota</taxon>
        <taxon>Viridiplantae</taxon>
        <taxon>Streptophyta</taxon>
        <taxon>Embryophyta</taxon>
        <taxon>Tracheophyta</taxon>
        <taxon>Spermatophyta</taxon>
        <taxon>Magnoliopsida</taxon>
        <taxon>eudicotyledons</taxon>
        <taxon>Gunneridae</taxon>
        <taxon>Pentapetalae</taxon>
        <taxon>rosids</taxon>
        <taxon>malvids</taxon>
        <taxon>Malvales</taxon>
        <taxon>Dipterocarpaceae</taxon>
        <taxon>Rubroshorea</taxon>
    </lineage>
</organism>
<accession>A0AAV5MCC5</accession>
<dbReference type="AlphaFoldDB" id="A0AAV5MCC5"/>
<evidence type="ECO:0000313" key="3">
    <source>
        <dbReference type="EMBL" id="GKV47435.1"/>
    </source>
</evidence>
<gene>
    <name evidence="3" type="ORF">SLEP1_g54339</name>
</gene>
<feature type="transmembrane region" description="Helical" evidence="2">
    <location>
        <begin position="12"/>
        <end position="32"/>
    </location>
</feature>